<evidence type="ECO:0000313" key="4">
    <source>
        <dbReference type="Proteomes" id="UP000196536"/>
    </source>
</evidence>
<protein>
    <recommendedName>
        <fullName evidence="2">DUF2062 domain-containing protein</fullName>
    </recommendedName>
</protein>
<feature type="transmembrane region" description="Helical" evidence="1">
    <location>
        <begin position="77"/>
        <end position="100"/>
    </location>
</feature>
<dbReference type="InterPro" id="IPR018639">
    <property type="entry name" value="DUF2062"/>
</dbReference>
<dbReference type="EMBL" id="NEXX01000002">
    <property type="protein sequence ID" value="OUY07834.1"/>
    <property type="molecule type" value="Genomic_DNA"/>
</dbReference>
<feature type="transmembrane region" description="Helical" evidence="1">
    <location>
        <begin position="45"/>
        <end position="71"/>
    </location>
</feature>
<gene>
    <name evidence="3" type="ORF">CAP51_08920</name>
</gene>
<accession>A0A1Z9Z063</accession>
<feature type="domain" description="DUF2062" evidence="2">
    <location>
        <begin position="23"/>
        <end position="174"/>
    </location>
</feature>
<keyword evidence="1" id="KW-1133">Transmembrane helix</keyword>
<reference evidence="3 4" key="1">
    <citation type="submission" date="2017-05" db="EMBL/GenBank/DDBJ databases">
        <title>Acinetobacter populi ANC 5415 (= PBJ7), whole genome shotgun sequencing project.</title>
        <authorList>
            <person name="Nemec A."/>
            <person name="Radolfova-Krizova L."/>
        </authorList>
    </citation>
    <scope>NUCLEOTIDE SEQUENCE [LARGE SCALE GENOMIC DNA]</scope>
    <source>
        <strain evidence="3 4">PBJ7</strain>
    </source>
</reference>
<keyword evidence="4" id="KW-1185">Reference proteome</keyword>
<keyword evidence="1" id="KW-0472">Membrane</keyword>
<dbReference type="PANTHER" id="PTHR40547:SF1">
    <property type="entry name" value="SLL0298 PROTEIN"/>
    <property type="match status" value="1"/>
</dbReference>
<dbReference type="AlphaFoldDB" id="A0A1Z9Z063"/>
<dbReference type="PANTHER" id="PTHR40547">
    <property type="entry name" value="SLL0298 PROTEIN"/>
    <property type="match status" value="1"/>
</dbReference>
<dbReference type="RefSeq" id="WP_087620377.1">
    <property type="nucleotide sequence ID" value="NZ_JAKVJF010000043.1"/>
</dbReference>
<name>A0A1Z9Z063_9GAMM</name>
<dbReference type="Proteomes" id="UP000196536">
    <property type="component" value="Unassembled WGS sequence"/>
</dbReference>
<evidence type="ECO:0000259" key="2">
    <source>
        <dbReference type="Pfam" id="PF09835"/>
    </source>
</evidence>
<comment type="caution">
    <text evidence="3">The sequence shown here is derived from an EMBL/GenBank/DDBJ whole genome shotgun (WGS) entry which is preliminary data.</text>
</comment>
<proteinExistence type="predicted"/>
<feature type="transmembrane region" description="Helical" evidence="1">
    <location>
        <begin position="141"/>
        <end position="165"/>
    </location>
</feature>
<evidence type="ECO:0000256" key="1">
    <source>
        <dbReference type="SAM" id="Phobius"/>
    </source>
</evidence>
<organism evidence="3 4">
    <name type="scientific">Acinetobacter populi</name>
    <dbReference type="NCBI Taxonomy" id="1582270"/>
    <lineage>
        <taxon>Bacteria</taxon>
        <taxon>Pseudomonadati</taxon>
        <taxon>Pseudomonadota</taxon>
        <taxon>Gammaproteobacteria</taxon>
        <taxon>Moraxellales</taxon>
        <taxon>Moraxellaceae</taxon>
        <taxon>Acinetobacter</taxon>
    </lineage>
</organism>
<evidence type="ECO:0000313" key="3">
    <source>
        <dbReference type="EMBL" id="OUY07834.1"/>
    </source>
</evidence>
<dbReference type="Pfam" id="PF09835">
    <property type="entry name" value="DUF2062"/>
    <property type="match status" value="1"/>
</dbReference>
<sequence>MAKQFLQSWLPSADRVSNLKFMRLFGKHATNPLIWYVNRKSIAKAVFIGTFFGLLPIPFHSVFIAVAAIFLEVNLPIGLALAWLSNPLTIIPILYLGFWLGSKIYHVHMINKEMILGVLHQIEHWITNLGHGHVDCSLAKILLSGLMIEALIFAVLFYVLTHIFWRWSVLRKWKKRHQIKP</sequence>
<dbReference type="OrthoDB" id="9786029at2"/>
<keyword evidence="1" id="KW-0812">Transmembrane</keyword>